<reference evidence="2" key="1">
    <citation type="journal article" date="2019" name="Int. J. Syst. Evol. Microbiol.">
        <title>The Global Catalogue of Microorganisms (GCM) 10K type strain sequencing project: providing services to taxonomists for standard genome sequencing and annotation.</title>
        <authorList>
            <consortium name="The Broad Institute Genomics Platform"/>
            <consortium name="The Broad Institute Genome Sequencing Center for Infectious Disease"/>
            <person name="Wu L."/>
            <person name="Ma J."/>
        </authorList>
    </citation>
    <scope>NUCLEOTIDE SEQUENCE [LARGE SCALE GENOMIC DNA]</scope>
    <source>
        <strain evidence="2">JCM 18015</strain>
    </source>
</reference>
<dbReference type="EMBL" id="BAABHW010000007">
    <property type="protein sequence ID" value="GAA5080755.1"/>
    <property type="molecule type" value="Genomic_DNA"/>
</dbReference>
<evidence type="ECO:0008006" key="3">
    <source>
        <dbReference type="Google" id="ProtNLM"/>
    </source>
</evidence>
<keyword evidence="2" id="KW-1185">Reference proteome</keyword>
<dbReference type="RefSeq" id="WP_345229558.1">
    <property type="nucleotide sequence ID" value="NZ_BAABHW010000007.1"/>
</dbReference>
<name>A0ABP9LQ09_9RHOB</name>
<evidence type="ECO:0000313" key="2">
    <source>
        <dbReference type="Proteomes" id="UP001499910"/>
    </source>
</evidence>
<sequence length="317" mass="35079">MTQKNEQTDAGTAARTRHIGLELEFAGLTEAEAALVFADAVDGTARQSDARRWVCETQEFGACEVYLDTRFDDKIAELGKAAEHLMREVVPVELVTEPFDPRHLPLFNDGTAALRDAGAIGSRDGILLGFGLHLNVEIAEETADHLGRVLTSYALLEEHFRAKDPIDVSRRVLPFVQPYPDSLVDALGRGIPDTLDGLIDLYLDHAPTRDHGLDMLPIFKGIDADKVSDAVHGLTAVKPRPAYHFRLPDCRIDEDGWSVMPAWDCWNTVEAVASDAPLLTALRKARRDWTGLPKLGRKPWHKEVATILDTTSERDVS</sequence>
<organism evidence="1 2">
    <name type="scientific">[Roseibacterium] beibuensis</name>
    <dbReference type="NCBI Taxonomy" id="1193142"/>
    <lineage>
        <taxon>Bacteria</taxon>
        <taxon>Pseudomonadati</taxon>
        <taxon>Pseudomonadota</taxon>
        <taxon>Alphaproteobacteria</taxon>
        <taxon>Rhodobacterales</taxon>
        <taxon>Roseobacteraceae</taxon>
        <taxon>Roseicyclus</taxon>
    </lineage>
</organism>
<dbReference type="Proteomes" id="UP001499910">
    <property type="component" value="Unassembled WGS sequence"/>
</dbReference>
<evidence type="ECO:0000313" key="1">
    <source>
        <dbReference type="EMBL" id="GAA5080755.1"/>
    </source>
</evidence>
<proteinExistence type="predicted"/>
<comment type="caution">
    <text evidence="1">The sequence shown here is derived from an EMBL/GenBank/DDBJ whole genome shotgun (WGS) entry which is preliminary data.</text>
</comment>
<gene>
    <name evidence="1" type="ORF">GCM10023209_34680</name>
</gene>
<accession>A0ABP9LQ09</accession>
<protein>
    <recommendedName>
        <fullName evidence="3">Amidoligase enzyme</fullName>
    </recommendedName>
</protein>
<dbReference type="Pfam" id="PF12224">
    <property type="entry name" value="Amidoligase_2"/>
    <property type="match status" value="1"/>
</dbReference>
<dbReference type="InterPro" id="IPR022025">
    <property type="entry name" value="Amidoligase_2"/>
</dbReference>